<comment type="function">
    <text evidence="5">Component of the ASTRA complex involved in chromatin remodeling.</text>
</comment>
<dbReference type="InterPro" id="IPR036322">
    <property type="entry name" value="WD40_repeat_dom_sf"/>
</dbReference>
<dbReference type="EMBL" id="AZGZ01000002">
    <property type="protein sequence ID" value="KZZ97024.1"/>
    <property type="molecule type" value="Genomic_DNA"/>
</dbReference>
<dbReference type="GO" id="GO:0000480">
    <property type="term" value="P:endonucleolytic cleavage in 5'-ETS of tricistronic rRNA transcript (SSU-rRNA, 5.8S rRNA, LSU-rRNA)"/>
    <property type="evidence" value="ECO:0007669"/>
    <property type="project" value="EnsemblFungi"/>
</dbReference>
<dbReference type="InterPro" id="IPR020472">
    <property type="entry name" value="WD40_PAC1"/>
</dbReference>
<evidence type="ECO:0000256" key="4">
    <source>
        <dbReference type="ARBA" id="ARBA00023242"/>
    </source>
</evidence>
<evidence type="ECO:0000313" key="9">
    <source>
        <dbReference type="Proteomes" id="UP000242877"/>
    </source>
</evidence>
<dbReference type="GO" id="GO:0032040">
    <property type="term" value="C:small-subunit processome"/>
    <property type="evidence" value="ECO:0007669"/>
    <property type="project" value="EnsemblFungi"/>
</dbReference>
<dbReference type="OrthoDB" id="5414888at2759"/>
<dbReference type="PROSITE" id="PS00678">
    <property type="entry name" value="WD_REPEATS_1"/>
    <property type="match status" value="3"/>
</dbReference>
<dbReference type="PANTHER" id="PTHR19854">
    <property type="entry name" value="TRANSDUCIN BETA-LIKE 3"/>
    <property type="match status" value="1"/>
</dbReference>
<sequence length="927" mass="100902">MSKLSVKTTFEVAHTIRPIYTGGGLSLDASGRVLAACVDEDVVLTDLETGDPLATIEGDGEPVTSLSITHDASHLIICSRSLSMRVFALKRMDEPTAFIETELLRTLKPHTSPVVTSAVDETNSLLATGAADGSIKVWDIKRGYATHTFHGHGGVISALHFFQNSDSLRHRTSDNRVYKNEGKVDHVSTVGFRLASGSEDGKVRVWDLHKRKSIASLESHVSVVRAISYSSSEDVLLTASRDKTLILWDAQTWKLKRLVPALESIEAAGFLSDQSLCYSAGENGRLRIWDPSRGSEITAEQEIASEQDAIVSVQYHPNLSYIMTVHVDQTLRLHSTEPLLSLVAGTKIAPLPIIKRLSGNDDEIIDIACAGPDRSLAALATNSEFIRIVSTRQSDTQSGDLHDSYFGAEVAQLDGHTDIIICLTVDWSGHWLATGAKDNTARLWRIDPQSSTYECVAVLTGHAESLGAISFPQTIPPSSSAAFKDPFNHPPAFLITGSQDKTIKRWDLSKIASALSSKTDVPSIKAVYTRKAHDKDINAVDIDHSSVFFASGSQDRTAKIWSVEDGSVTGILRGHKRGVWSVKFAPKGAPPVVTDSGKSTSMGMVVTGSGDKTMKLWSLSDYSCLLTFEGHTNSVLKCLWLPPPKLETEDEDISNRGAMNLKPLIASAGADGLVKIWSPYTGELETTLDNHTDRVWALATPLVTSSFDGPASPKSTETDYSLISGGADSAVTFWKDTTSATLSEAVHATSERIEQDQKLQNYINAGAYREAITLALQLNHPGRLLHLFTAALDQSNEDDSNTSITGNADIDTVLKSLDTNHLYILLCRLRDWNTNARTAPVAQRILNALVKFYPPETFVNMASGRRVLPSEGGASSRTKIVAEKDILEALDIYTERHYKRMEELIDDSHLVDWVLGEMDGGISGLLA</sequence>
<feature type="repeat" description="WD" evidence="6">
    <location>
        <begin position="530"/>
        <end position="571"/>
    </location>
</feature>
<dbReference type="VEuPathDB" id="FungiDB:AAP_00667"/>
<dbReference type="Pfam" id="PF00400">
    <property type="entry name" value="WD40"/>
    <property type="match status" value="8"/>
</dbReference>
<feature type="repeat" description="WD" evidence="6">
    <location>
        <begin position="413"/>
        <end position="454"/>
    </location>
</feature>
<organism evidence="8 9">
    <name type="scientific">Ascosphaera apis ARSEF 7405</name>
    <dbReference type="NCBI Taxonomy" id="392613"/>
    <lineage>
        <taxon>Eukaryota</taxon>
        <taxon>Fungi</taxon>
        <taxon>Dikarya</taxon>
        <taxon>Ascomycota</taxon>
        <taxon>Pezizomycotina</taxon>
        <taxon>Eurotiomycetes</taxon>
        <taxon>Eurotiomycetidae</taxon>
        <taxon>Onygenales</taxon>
        <taxon>Ascosphaeraceae</taxon>
        <taxon>Ascosphaera</taxon>
    </lineage>
</organism>
<dbReference type="Pfam" id="PF08625">
    <property type="entry name" value="Utp13"/>
    <property type="match status" value="1"/>
</dbReference>
<dbReference type="InterPro" id="IPR013934">
    <property type="entry name" value="Utp13_C"/>
</dbReference>
<feature type="repeat" description="WD" evidence="6">
    <location>
        <begin position="107"/>
        <end position="148"/>
    </location>
</feature>
<accession>A0A168CUB7</accession>
<dbReference type="PANTHER" id="PTHR19854:SF15">
    <property type="entry name" value="TRANSDUCIN BETA-LIKE PROTEIN 3"/>
    <property type="match status" value="1"/>
</dbReference>
<evidence type="ECO:0000256" key="1">
    <source>
        <dbReference type="ARBA" id="ARBA00004604"/>
    </source>
</evidence>
<dbReference type="PRINTS" id="PR00320">
    <property type="entry name" value="GPROTEINBRPT"/>
</dbReference>
<comment type="caution">
    <text evidence="8">The sequence shown here is derived from an EMBL/GenBank/DDBJ whole genome shotgun (WGS) entry which is preliminary data.</text>
</comment>
<evidence type="ECO:0000256" key="2">
    <source>
        <dbReference type="ARBA" id="ARBA00022574"/>
    </source>
</evidence>
<dbReference type="GO" id="GO:0000472">
    <property type="term" value="P:endonucleolytic cleavage to generate mature 5'-end of SSU-rRNA from (SSU-rRNA, 5.8S rRNA, LSU-rRNA)"/>
    <property type="evidence" value="ECO:0007669"/>
    <property type="project" value="EnsemblFungi"/>
</dbReference>
<keyword evidence="4" id="KW-0539">Nucleus</keyword>
<dbReference type="AlphaFoldDB" id="A0A168CUB7"/>
<feature type="domain" description="U3 small nucleolar RNA-associated protein 13 C-terminal" evidence="7">
    <location>
        <begin position="756"/>
        <end position="918"/>
    </location>
</feature>
<dbReference type="SMART" id="SM00320">
    <property type="entry name" value="WD40"/>
    <property type="match status" value="12"/>
</dbReference>
<dbReference type="InterPro" id="IPR019775">
    <property type="entry name" value="WD40_repeat_CS"/>
</dbReference>
<evidence type="ECO:0000256" key="3">
    <source>
        <dbReference type="ARBA" id="ARBA00022737"/>
    </source>
</evidence>
<dbReference type="FunFam" id="2.130.10.10:FF:001009">
    <property type="entry name" value="Small nucleolar ribonucleoprotein complex subunit, putative"/>
    <property type="match status" value="1"/>
</dbReference>
<dbReference type="Proteomes" id="UP000242877">
    <property type="component" value="Unassembled WGS sequence"/>
</dbReference>
<gene>
    <name evidence="8" type="ORF">AAP_00667</name>
</gene>
<proteinExistence type="predicted"/>
<feature type="repeat" description="WD" evidence="6">
    <location>
        <begin position="217"/>
        <end position="252"/>
    </location>
</feature>
<feature type="repeat" description="WD" evidence="6">
    <location>
        <begin position="604"/>
        <end position="627"/>
    </location>
</feature>
<feature type="repeat" description="WD" evidence="6">
    <location>
        <begin position="194"/>
        <end position="216"/>
    </location>
</feature>
<dbReference type="InterPro" id="IPR001680">
    <property type="entry name" value="WD40_rpt"/>
</dbReference>
<protein>
    <submittedName>
        <fullName evidence="8">U3 small nucleolar RNA-associated protein</fullName>
    </submittedName>
</protein>
<dbReference type="Gene3D" id="2.130.10.10">
    <property type="entry name" value="YVTN repeat-like/Quinoprotein amine dehydrogenase"/>
    <property type="match status" value="4"/>
</dbReference>
<dbReference type="InterPro" id="IPR015943">
    <property type="entry name" value="WD40/YVTN_repeat-like_dom_sf"/>
</dbReference>
<dbReference type="PROSITE" id="PS50082">
    <property type="entry name" value="WD_REPEATS_2"/>
    <property type="match status" value="7"/>
</dbReference>
<dbReference type="GO" id="GO:0034388">
    <property type="term" value="C:Pwp2p-containing subcomplex of 90S preribosome"/>
    <property type="evidence" value="ECO:0007669"/>
    <property type="project" value="EnsemblFungi"/>
</dbReference>
<name>A0A168CUB7_9EURO</name>
<keyword evidence="3" id="KW-0677">Repeat</keyword>
<dbReference type="PROSITE" id="PS50294">
    <property type="entry name" value="WD_REPEATS_REGION"/>
    <property type="match status" value="4"/>
</dbReference>
<comment type="subcellular location">
    <subcellularLocation>
        <location evidence="1">Nucleus</location>
        <location evidence="1">Nucleolus</location>
    </subcellularLocation>
</comment>
<evidence type="ECO:0000256" key="5">
    <source>
        <dbReference type="ARBA" id="ARBA00037338"/>
    </source>
</evidence>
<evidence type="ECO:0000259" key="7">
    <source>
        <dbReference type="Pfam" id="PF08625"/>
    </source>
</evidence>
<evidence type="ECO:0000313" key="8">
    <source>
        <dbReference type="EMBL" id="KZZ97024.1"/>
    </source>
</evidence>
<keyword evidence="9" id="KW-1185">Reference proteome</keyword>
<dbReference type="CDD" id="cd00200">
    <property type="entry name" value="WD40"/>
    <property type="match status" value="2"/>
</dbReference>
<reference evidence="8 9" key="1">
    <citation type="journal article" date="2016" name="Genome Biol. Evol.">
        <title>Divergent and convergent evolution of fungal pathogenicity.</title>
        <authorList>
            <person name="Shang Y."/>
            <person name="Xiao G."/>
            <person name="Zheng P."/>
            <person name="Cen K."/>
            <person name="Zhan S."/>
            <person name="Wang C."/>
        </authorList>
    </citation>
    <scope>NUCLEOTIDE SEQUENCE [LARGE SCALE GENOMIC DNA]</scope>
    <source>
        <strain evidence="8 9">ARSEF 7405</strain>
    </source>
</reference>
<evidence type="ECO:0000256" key="6">
    <source>
        <dbReference type="PROSITE-ProRule" id="PRU00221"/>
    </source>
</evidence>
<dbReference type="SUPFAM" id="SSF50978">
    <property type="entry name" value="WD40 repeat-like"/>
    <property type="match status" value="2"/>
</dbReference>
<feature type="repeat" description="WD" evidence="6">
    <location>
        <begin position="493"/>
        <end position="516"/>
    </location>
</feature>
<keyword evidence="2 6" id="KW-0853">WD repeat</keyword>
<dbReference type="GO" id="GO:0034511">
    <property type="term" value="F:U3 snoRNA binding"/>
    <property type="evidence" value="ECO:0007669"/>
    <property type="project" value="EnsemblFungi"/>
</dbReference>
<dbReference type="GO" id="GO:0000447">
    <property type="term" value="P:endonucleolytic cleavage in ITS1 to separate SSU-rRNA from 5.8S rRNA and LSU-rRNA from tricistronic rRNA transcript (SSU-rRNA, 5.8S rRNA, LSU-rRNA)"/>
    <property type="evidence" value="ECO:0007669"/>
    <property type="project" value="EnsemblFungi"/>
</dbReference>